<dbReference type="Ensembl" id="ENSPSNT00000003097.1">
    <property type="protein sequence ID" value="ENSPSNP00000002692.1"/>
    <property type="gene ID" value="ENSPSNG00000002047.1"/>
</dbReference>
<dbReference type="GeneTree" id="ENSGT00950000185419"/>
<reference evidence="2" key="1">
    <citation type="submission" date="2019-08" db="EMBL/GenBank/DDBJ databases">
        <title>Phocoena sinus (Vaquita) genome, mPhoSin1, primary haplotype.</title>
        <authorList>
            <person name="Morin P."/>
            <person name="Mountcastle J."/>
            <person name="Fungtammasan C."/>
            <person name="Rhie A."/>
            <person name="Rojas-Bracho L."/>
            <person name="Smith C.R."/>
            <person name="Taylor B.L."/>
            <person name="Gulland F.M.D."/>
            <person name="Musser W."/>
            <person name="Houck M."/>
            <person name="Haase B."/>
            <person name="Paez S."/>
            <person name="Howe K."/>
            <person name="Torrance J."/>
            <person name="Formenti G."/>
            <person name="Phillippy A."/>
            <person name="Ryder O."/>
            <person name="Jarvis E.D."/>
            <person name="Fedrigo O."/>
        </authorList>
    </citation>
    <scope>NUCLEOTIDE SEQUENCE [LARGE SCALE GENOMIC DNA]</scope>
</reference>
<evidence type="ECO:0000313" key="2">
    <source>
        <dbReference type="Ensembl" id="ENSPSNP00000002692.1"/>
    </source>
</evidence>
<protein>
    <submittedName>
        <fullName evidence="2">Uncharacterized protein</fullName>
    </submittedName>
</protein>
<name>A0A8C9B3C0_PHOSS</name>
<accession>A0A8C9B3C0</accession>
<keyword evidence="3" id="KW-1185">Reference proteome</keyword>
<dbReference type="AlphaFoldDB" id="A0A8C9B3C0"/>
<reference evidence="2" key="2">
    <citation type="submission" date="2025-08" db="UniProtKB">
        <authorList>
            <consortium name="Ensembl"/>
        </authorList>
    </citation>
    <scope>IDENTIFICATION</scope>
</reference>
<dbReference type="Proteomes" id="UP000694554">
    <property type="component" value="Chromosome 6"/>
</dbReference>
<proteinExistence type="predicted"/>
<organism evidence="2 3">
    <name type="scientific">Phocoena sinus</name>
    <name type="common">Vaquita</name>
    <dbReference type="NCBI Taxonomy" id="42100"/>
    <lineage>
        <taxon>Eukaryota</taxon>
        <taxon>Metazoa</taxon>
        <taxon>Chordata</taxon>
        <taxon>Craniata</taxon>
        <taxon>Vertebrata</taxon>
        <taxon>Euteleostomi</taxon>
        <taxon>Mammalia</taxon>
        <taxon>Eutheria</taxon>
        <taxon>Laurasiatheria</taxon>
        <taxon>Artiodactyla</taxon>
        <taxon>Whippomorpha</taxon>
        <taxon>Cetacea</taxon>
        <taxon>Odontoceti</taxon>
        <taxon>Phocoenidae</taxon>
        <taxon>Phocoena</taxon>
    </lineage>
</organism>
<reference evidence="2" key="3">
    <citation type="submission" date="2025-09" db="UniProtKB">
        <authorList>
            <consortium name="Ensembl"/>
        </authorList>
    </citation>
    <scope>IDENTIFICATION</scope>
</reference>
<evidence type="ECO:0000313" key="3">
    <source>
        <dbReference type="Proteomes" id="UP000694554"/>
    </source>
</evidence>
<keyword evidence="1" id="KW-0472">Membrane</keyword>
<evidence type="ECO:0000256" key="1">
    <source>
        <dbReference type="SAM" id="Phobius"/>
    </source>
</evidence>
<sequence length="69" mass="7616">SPCHFLFLPAPPSQTTFWSIGFLLSGGLASSSLISGIPKSFSYAYHWKFVLCFNRNLAASLETMELLCL</sequence>
<feature type="transmembrane region" description="Helical" evidence="1">
    <location>
        <begin position="16"/>
        <end position="37"/>
    </location>
</feature>
<keyword evidence="1" id="KW-0812">Transmembrane</keyword>
<keyword evidence="1" id="KW-1133">Transmembrane helix</keyword>